<keyword evidence="5 13" id="KW-0812">Transmembrane</keyword>
<protein>
    <recommendedName>
        <fullName evidence="12">Cardiolipin synthase</fullName>
        <ecNumber evidence="12">2.7.8.-</ecNumber>
    </recommendedName>
</protein>
<evidence type="ECO:0000256" key="1">
    <source>
        <dbReference type="ARBA" id="ARBA00004651"/>
    </source>
</evidence>
<dbReference type="Gene3D" id="3.30.870.10">
    <property type="entry name" value="Endonuclease Chain A"/>
    <property type="match status" value="2"/>
</dbReference>
<feature type="transmembrane region" description="Helical" evidence="13">
    <location>
        <begin position="68"/>
        <end position="86"/>
    </location>
</feature>
<accession>A0A9D1JE59</accession>
<dbReference type="GO" id="GO:0005886">
    <property type="term" value="C:plasma membrane"/>
    <property type="evidence" value="ECO:0007669"/>
    <property type="project" value="UniProtKB-SubCell"/>
</dbReference>
<evidence type="ECO:0000256" key="11">
    <source>
        <dbReference type="ARBA" id="ARBA00023264"/>
    </source>
</evidence>
<feature type="transmembrane region" description="Helical" evidence="13">
    <location>
        <begin position="36"/>
        <end position="56"/>
    </location>
</feature>
<dbReference type="InterPro" id="IPR027379">
    <property type="entry name" value="CLS_N"/>
</dbReference>
<dbReference type="EC" id="2.7.8.-" evidence="12"/>
<evidence type="ECO:0000256" key="13">
    <source>
        <dbReference type="SAM" id="Phobius"/>
    </source>
</evidence>
<keyword evidence="4" id="KW-0808">Transferase</keyword>
<dbReference type="GO" id="GO:0032049">
    <property type="term" value="P:cardiolipin biosynthetic process"/>
    <property type="evidence" value="ECO:0007669"/>
    <property type="project" value="UniProtKB-UniRule"/>
</dbReference>
<evidence type="ECO:0000256" key="12">
    <source>
        <dbReference type="NCBIfam" id="TIGR04265"/>
    </source>
</evidence>
<dbReference type="CDD" id="cd09154">
    <property type="entry name" value="PLDc_SMU_988_like_1"/>
    <property type="match status" value="1"/>
</dbReference>
<dbReference type="NCBIfam" id="TIGR04265">
    <property type="entry name" value="bac_cardiolipin"/>
    <property type="match status" value="1"/>
</dbReference>
<dbReference type="InterPro" id="IPR001736">
    <property type="entry name" value="PLipase_D/transphosphatidylase"/>
</dbReference>
<keyword evidence="9 13" id="KW-0472">Membrane</keyword>
<dbReference type="Proteomes" id="UP000824201">
    <property type="component" value="Unassembled WGS sequence"/>
</dbReference>
<organism evidence="15 16">
    <name type="scientific">Candidatus Fimimorpha faecalis</name>
    <dbReference type="NCBI Taxonomy" id="2840824"/>
    <lineage>
        <taxon>Bacteria</taxon>
        <taxon>Bacillati</taxon>
        <taxon>Bacillota</taxon>
        <taxon>Clostridia</taxon>
        <taxon>Eubacteriales</taxon>
        <taxon>Candidatus Fimimorpha</taxon>
    </lineage>
</organism>
<dbReference type="SUPFAM" id="SSF56024">
    <property type="entry name" value="Phospholipase D/nuclease"/>
    <property type="match status" value="2"/>
</dbReference>
<evidence type="ECO:0000259" key="14">
    <source>
        <dbReference type="PROSITE" id="PS50035"/>
    </source>
</evidence>
<keyword evidence="6" id="KW-0677">Repeat</keyword>
<dbReference type="InterPro" id="IPR022924">
    <property type="entry name" value="Cardiolipin_synthase"/>
</dbReference>
<feature type="domain" description="PLD phosphodiesterase" evidence="14">
    <location>
        <begin position="422"/>
        <end position="449"/>
    </location>
</feature>
<keyword evidence="2" id="KW-1003">Cell membrane</keyword>
<dbReference type="PANTHER" id="PTHR21248:SF22">
    <property type="entry name" value="PHOSPHOLIPASE D"/>
    <property type="match status" value="1"/>
</dbReference>
<evidence type="ECO:0000256" key="6">
    <source>
        <dbReference type="ARBA" id="ARBA00022737"/>
    </source>
</evidence>
<dbReference type="GO" id="GO:0008808">
    <property type="term" value="F:cardiolipin synthase activity"/>
    <property type="evidence" value="ECO:0007669"/>
    <property type="project" value="UniProtKB-UniRule"/>
</dbReference>
<keyword evidence="3" id="KW-0444">Lipid biosynthesis</keyword>
<dbReference type="PROSITE" id="PS50035">
    <property type="entry name" value="PLD"/>
    <property type="match status" value="2"/>
</dbReference>
<dbReference type="InterPro" id="IPR025202">
    <property type="entry name" value="PLD-like_dom"/>
</dbReference>
<evidence type="ECO:0000313" key="15">
    <source>
        <dbReference type="EMBL" id="HIR89878.1"/>
    </source>
</evidence>
<keyword evidence="11" id="KW-1208">Phospholipid metabolism</keyword>
<comment type="subcellular location">
    <subcellularLocation>
        <location evidence="1">Cell membrane</location>
        <topology evidence="1">Multi-pass membrane protein</topology>
    </subcellularLocation>
</comment>
<sequence length="509" mass="59302">MKIFSKIVFSRIAIIFLLLLLQLGVLFFWLSWLESYSIWISIFLDFFSAVLVIYIVNKDENPAFKITWMVLILIFPVFGALLYAFVATNFGYQVHKKKVAEVLEHTKPLLKQQNEVIRHLRIENPQVANMASYMAKYGGYPTCENTKASYFPLGETMYEEMKKQLETAKEFIFMEYFIVKEGMMWNSILEILKRKVQEGVEVRFLYDGMCSIMLVPYNYPAKLRAYGIQCKQFFPIRPALSTHQNNRDHRKICVIDGRVAFTGGVNLADEYINKKEVYGHWKDTAVMLEGNAVNNFTIMFLQNWNLSERIEDDYKNYIRNHSIPSYDYGYVMPYGDSPMDNENVGEQIYMSILNRATRYVHIITPYLVIDNETFTMLTHASKSGVEVIIMLPHIPDKKYMQLLARTYYKDLICAGVKIYEYIPGFIHAKSFVADDTEAVVGSINLDFRSLYLHFECASYFYKNSVVMDVERDFQTTLSKCKEVTLEDCKKYSKLQLLAGHVLKLFAPLM</sequence>
<comment type="caution">
    <text evidence="15">The sequence shown here is derived from an EMBL/GenBank/DDBJ whole genome shotgun (WGS) entry which is preliminary data.</text>
</comment>
<name>A0A9D1JE59_9FIRM</name>
<dbReference type="PANTHER" id="PTHR21248">
    <property type="entry name" value="CARDIOLIPIN SYNTHASE"/>
    <property type="match status" value="1"/>
</dbReference>
<dbReference type="SMART" id="SM00155">
    <property type="entry name" value="PLDc"/>
    <property type="match status" value="2"/>
</dbReference>
<evidence type="ECO:0000256" key="9">
    <source>
        <dbReference type="ARBA" id="ARBA00023136"/>
    </source>
</evidence>
<evidence type="ECO:0000256" key="2">
    <source>
        <dbReference type="ARBA" id="ARBA00022475"/>
    </source>
</evidence>
<keyword evidence="10" id="KW-0594">Phospholipid biosynthesis</keyword>
<reference evidence="15" key="2">
    <citation type="journal article" date="2021" name="PeerJ">
        <title>Extensive microbial diversity within the chicken gut microbiome revealed by metagenomics and culture.</title>
        <authorList>
            <person name="Gilroy R."/>
            <person name="Ravi A."/>
            <person name="Getino M."/>
            <person name="Pursley I."/>
            <person name="Horton D.L."/>
            <person name="Alikhan N.F."/>
            <person name="Baker D."/>
            <person name="Gharbi K."/>
            <person name="Hall N."/>
            <person name="Watson M."/>
            <person name="Adriaenssens E.M."/>
            <person name="Foster-Nyarko E."/>
            <person name="Jarju S."/>
            <person name="Secka A."/>
            <person name="Antonio M."/>
            <person name="Oren A."/>
            <person name="Chaudhuri R.R."/>
            <person name="La Ragione R."/>
            <person name="Hildebrand F."/>
            <person name="Pallen M.J."/>
        </authorList>
    </citation>
    <scope>NUCLEOTIDE SEQUENCE</scope>
    <source>
        <strain evidence="15">ChiW13-3771</strain>
    </source>
</reference>
<evidence type="ECO:0000256" key="8">
    <source>
        <dbReference type="ARBA" id="ARBA00023098"/>
    </source>
</evidence>
<gene>
    <name evidence="15" type="primary">cls</name>
    <name evidence="15" type="ORF">IAC96_13110</name>
</gene>
<reference evidence="15" key="1">
    <citation type="submission" date="2020-10" db="EMBL/GenBank/DDBJ databases">
        <authorList>
            <person name="Gilroy R."/>
        </authorList>
    </citation>
    <scope>NUCLEOTIDE SEQUENCE</scope>
    <source>
        <strain evidence="15">ChiW13-3771</strain>
    </source>
</reference>
<evidence type="ECO:0000256" key="7">
    <source>
        <dbReference type="ARBA" id="ARBA00022989"/>
    </source>
</evidence>
<evidence type="ECO:0000256" key="5">
    <source>
        <dbReference type="ARBA" id="ARBA00022692"/>
    </source>
</evidence>
<proteinExistence type="predicted"/>
<evidence type="ECO:0000256" key="3">
    <source>
        <dbReference type="ARBA" id="ARBA00022516"/>
    </source>
</evidence>
<dbReference type="EMBL" id="DVHN01000187">
    <property type="protein sequence ID" value="HIR89878.1"/>
    <property type="molecule type" value="Genomic_DNA"/>
</dbReference>
<evidence type="ECO:0000256" key="10">
    <source>
        <dbReference type="ARBA" id="ARBA00023209"/>
    </source>
</evidence>
<keyword evidence="7 13" id="KW-1133">Transmembrane helix</keyword>
<evidence type="ECO:0000313" key="16">
    <source>
        <dbReference type="Proteomes" id="UP000824201"/>
    </source>
</evidence>
<feature type="transmembrane region" description="Helical" evidence="13">
    <location>
        <begin position="12"/>
        <end position="30"/>
    </location>
</feature>
<dbReference type="Pfam" id="PF13396">
    <property type="entry name" value="PLDc_N"/>
    <property type="match status" value="1"/>
</dbReference>
<dbReference type="CDD" id="cd09160">
    <property type="entry name" value="PLDc_SMU_988_like_2"/>
    <property type="match status" value="1"/>
</dbReference>
<evidence type="ECO:0000256" key="4">
    <source>
        <dbReference type="ARBA" id="ARBA00022679"/>
    </source>
</evidence>
<dbReference type="Pfam" id="PF13091">
    <property type="entry name" value="PLDc_2"/>
    <property type="match status" value="2"/>
</dbReference>
<feature type="domain" description="PLD phosphodiesterase" evidence="14">
    <location>
        <begin position="244"/>
        <end position="271"/>
    </location>
</feature>
<dbReference type="AlphaFoldDB" id="A0A9D1JE59"/>
<keyword evidence="8" id="KW-0443">Lipid metabolism</keyword>